<evidence type="ECO:0000313" key="6">
    <source>
        <dbReference type="Proteomes" id="UP000027981"/>
    </source>
</evidence>
<dbReference type="PROSITE" id="PS50987">
    <property type="entry name" value="HTH_ARSR_2"/>
    <property type="match status" value="1"/>
</dbReference>
<dbReference type="SUPFAM" id="SSF46785">
    <property type="entry name" value="Winged helix' DNA-binding domain"/>
    <property type="match status" value="1"/>
</dbReference>
<sequence>MRDVIVVTEPDMIKLLAEETRFKILSQLRDRPMTISELSERLKRDRSTIYRHVKALEDAGFLEKVAKERNEVLYARSARIFLVKPYGEDEEVVAFRIQYLQVEAERICSILKRAGFEIKNEEKTVNLIRDILREIEEKAREPIKKVENVEMSEIELFHFLNILVFLNSCEFCDKARQLKKMIGLDGY</sequence>
<dbReference type="KEGG" id="ppac:PAP_00280"/>
<feature type="domain" description="HTH arsR-type" evidence="4">
    <location>
        <begin position="1"/>
        <end position="95"/>
    </location>
</feature>
<dbReference type="STRING" id="1343739.PAP_00280"/>
<protein>
    <recommendedName>
        <fullName evidence="4">HTH arsR-type domain-containing protein</fullName>
    </recommendedName>
</protein>
<dbReference type="Proteomes" id="UP000027981">
    <property type="component" value="Chromosome"/>
</dbReference>
<dbReference type="RefSeq" id="WP_048163969.1">
    <property type="nucleotide sequence ID" value="NZ_CP006019.1"/>
</dbReference>
<dbReference type="PANTHER" id="PTHR33154:SF38">
    <property type="entry name" value="HTH ARSR-TYPE DOMAIN-CONTAINING PROTEIN"/>
    <property type="match status" value="1"/>
</dbReference>
<dbReference type="Gene3D" id="1.10.10.10">
    <property type="entry name" value="Winged helix-like DNA-binding domain superfamily/Winged helix DNA-binding domain"/>
    <property type="match status" value="1"/>
</dbReference>
<dbReference type="OrthoDB" id="46231at2157"/>
<dbReference type="GO" id="GO:0003700">
    <property type="term" value="F:DNA-binding transcription factor activity"/>
    <property type="evidence" value="ECO:0007669"/>
    <property type="project" value="InterPro"/>
</dbReference>
<dbReference type="InterPro" id="IPR011991">
    <property type="entry name" value="ArsR-like_HTH"/>
</dbReference>
<dbReference type="eggNOG" id="arCOG01683">
    <property type="taxonomic scope" value="Archaea"/>
</dbReference>
<dbReference type="GO" id="GO:0003677">
    <property type="term" value="F:DNA binding"/>
    <property type="evidence" value="ECO:0007669"/>
    <property type="project" value="UniProtKB-KW"/>
</dbReference>
<evidence type="ECO:0000259" key="4">
    <source>
        <dbReference type="PROSITE" id="PS50987"/>
    </source>
</evidence>
<gene>
    <name evidence="5" type="ORF">PAP_00280</name>
</gene>
<organism evidence="5 6">
    <name type="scientific">Palaeococcus pacificus DY20341</name>
    <dbReference type="NCBI Taxonomy" id="1343739"/>
    <lineage>
        <taxon>Archaea</taxon>
        <taxon>Methanobacteriati</taxon>
        <taxon>Methanobacteriota</taxon>
        <taxon>Thermococci</taxon>
        <taxon>Thermococcales</taxon>
        <taxon>Thermococcaceae</taxon>
        <taxon>Palaeococcus</taxon>
    </lineage>
</organism>
<proteinExistence type="predicted"/>
<reference evidence="6" key="1">
    <citation type="submission" date="2013-06" db="EMBL/GenBank/DDBJ databases">
        <title>Complete Genome Sequence of Hyperthermophilic Palaeococcus pacificus DY20341T, Isolated from a Deep-Sea Hydrothermal Sediments.</title>
        <authorList>
            <person name="Zeng X."/>
            <person name="Shao Z."/>
        </authorList>
    </citation>
    <scope>NUCLEOTIDE SEQUENCE [LARGE SCALE GENOMIC DNA]</scope>
    <source>
        <strain evidence="6">DY20341</strain>
    </source>
</reference>
<evidence type="ECO:0000256" key="3">
    <source>
        <dbReference type="ARBA" id="ARBA00023163"/>
    </source>
</evidence>
<dbReference type="InterPro" id="IPR036390">
    <property type="entry name" value="WH_DNA-bd_sf"/>
</dbReference>
<name>A0A075LVK6_9EURY</name>
<keyword evidence="3" id="KW-0804">Transcription</keyword>
<keyword evidence="6" id="KW-1185">Reference proteome</keyword>
<dbReference type="InterPro" id="IPR051081">
    <property type="entry name" value="HTH_MetalResp_TranReg"/>
</dbReference>
<dbReference type="CDD" id="cd00090">
    <property type="entry name" value="HTH_ARSR"/>
    <property type="match status" value="1"/>
</dbReference>
<evidence type="ECO:0000256" key="1">
    <source>
        <dbReference type="ARBA" id="ARBA00023015"/>
    </source>
</evidence>
<dbReference type="HOGENOM" id="CLU_121767_0_0_2"/>
<reference evidence="5 6" key="2">
    <citation type="journal article" date="2015" name="Genome Announc.">
        <title>Complete Genome Sequence of Hyperthermophilic Piezophilic Archaeon Palaeococcus pacificus DY20341T, Isolated from Deep-Sea Hydrothermal Sediments.</title>
        <authorList>
            <person name="Zeng X."/>
            <person name="Jebbar M."/>
            <person name="Shao Z."/>
        </authorList>
    </citation>
    <scope>NUCLEOTIDE SEQUENCE [LARGE SCALE GENOMIC DNA]</scope>
    <source>
        <strain evidence="5 6">DY20341</strain>
    </source>
</reference>
<keyword evidence="2" id="KW-0238">DNA-binding</keyword>
<dbReference type="PANTHER" id="PTHR33154">
    <property type="entry name" value="TRANSCRIPTIONAL REGULATOR, ARSR FAMILY"/>
    <property type="match status" value="1"/>
</dbReference>
<evidence type="ECO:0000313" key="5">
    <source>
        <dbReference type="EMBL" id="AIF68503.1"/>
    </source>
</evidence>
<accession>A0A075LVK6</accession>
<dbReference type="InterPro" id="IPR001845">
    <property type="entry name" value="HTH_ArsR_DNA-bd_dom"/>
</dbReference>
<dbReference type="EMBL" id="CP006019">
    <property type="protein sequence ID" value="AIF68503.1"/>
    <property type="molecule type" value="Genomic_DNA"/>
</dbReference>
<dbReference type="AlphaFoldDB" id="A0A075LVK6"/>
<evidence type="ECO:0000256" key="2">
    <source>
        <dbReference type="ARBA" id="ARBA00023125"/>
    </source>
</evidence>
<dbReference type="SMART" id="SM00418">
    <property type="entry name" value="HTH_ARSR"/>
    <property type="match status" value="1"/>
</dbReference>
<dbReference type="Pfam" id="PF12840">
    <property type="entry name" value="HTH_20"/>
    <property type="match status" value="1"/>
</dbReference>
<dbReference type="GeneID" id="24841191"/>
<dbReference type="InterPro" id="IPR036388">
    <property type="entry name" value="WH-like_DNA-bd_sf"/>
</dbReference>
<keyword evidence="1" id="KW-0805">Transcription regulation</keyword>